<gene>
    <name evidence="3" type="ORF">DS909_14805</name>
</gene>
<dbReference type="SUPFAM" id="SSF52096">
    <property type="entry name" value="ClpP/crotonase"/>
    <property type="match status" value="1"/>
</dbReference>
<name>A0A366WZ10_9RHOB</name>
<dbReference type="CDD" id="cd06558">
    <property type="entry name" value="crotonase-like"/>
    <property type="match status" value="1"/>
</dbReference>
<dbReference type="Gene3D" id="1.10.12.10">
    <property type="entry name" value="Lyase 2-enoyl-coa Hydratase, Chain A, domain 2"/>
    <property type="match status" value="1"/>
</dbReference>
<evidence type="ECO:0000256" key="1">
    <source>
        <dbReference type="ARBA" id="ARBA00005254"/>
    </source>
</evidence>
<dbReference type="GO" id="GO:0016829">
    <property type="term" value="F:lyase activity"/>
    <property type="evidence" value="ECO:0007669"/>
    <property type="project" value="UniProtKB-KW"/>
</dbReference>
<dbReference type="InterPro" id="IPR001753">
    <property type="entry name" value="Enoyl-CoA_hydra/iso"/>
</dbReference>
<keyword evidence="2" id="KW-0456">Lyase</keyword>
<organism evidence="3 4">
    <name type="scientific">Phaeobacter gallaeciensis</name>
    <dbReference type="NCBI Taxonomy" id="60890"/>
    <lineage>
        <taxon>Bacteria</taxon>
        <taxon>Pseudomonadati</taxon>
        <taxon>Pseudomonadota</taxon>
        <taxon>Alphaproteobacteria</taxon>
        <taxon>Rhodobacterales</taxon>
        <taxon>Roseobacteraceae</taxon>
        <taxon>Phaeobacter</taxon>
    </lineage>
</organism>
<dbReference type="PANTHER" id="PTHR11941">
    <property type="entry name" value="ENOYL-COA HYDRATASE-RELATED"/>
    <property type="match status" value="1"/>
</dbReference>
<dbReference type="PANTHER" id="PTHR11941:SF133">
    <property type="entry name" value="1,2-EPOXYPHENYLACETYL-COA ISOMERASE"/>
    <property type="match status" value="1"/>
</dbReference>
<dbReference type="RefSeq" id="WP_113824242.1">
    <property type="nucleotide sequence ID" value="NZ_QOCE01000037.1"/>
</dbReference>
<dbReference type="Proteomes" id="UP000252706">
    <property type="component" value="Unassembled WGS sequence"/>
</dbReference>
<evidence type="ECO:0000313" key="4">
    <source>
        <dbReference type="Proteomes" id="UP000252706"/>
    </source>
</evidence>
<dbReference type="AlphaFoldDB" id="A0A366WZ10"/>
<comment type="similarity">
    <text evidence="1">Belongs to the enoyl-CoA hydratase/isomerase family.</text>
</comment>
<comment type="caution">
    <text evidence="3">The sequence shown here is derived from an EMBL/GenBank/DDBJ whole genome shotgun (WGS) entry which is preliminary data.</text>
</comment>
<evidence type="ECO:0000313" key="3">
    <source>
        <dbReference type="EMBL" id="RBW53392.1"/>
    </source>
</evidence>
<dbReference type="OrthoDB" id="9795613at2"/>
<protein>
    <submittedName>
        <fullName evidence="3">Enoyl-CoA hydratase</fullName>
    </submittedName>
</protein>
<dbReference type="EMBL" id="QOCE01000037">
    <property type="protein sequence ID" value="RBW53392.1"/>
    <property type="molecule type" value="Genomic_DNA"/>
</dbReference>
<accession>A0A366WZ10</accession>
<dbReference type="InterPro" id="IPR029045">
    <property type="entry name" value="ClpP/crotonase-like_dom_sf"/>
</dbReference>
<dbReference type="InterPro" id="IPR014748">
    <property type="entry name" value="Enoyl-CoA_hydra_C"/>
</dbReference>
<dbReference type="Pfam" id="PF00378">
    <property type="entry name" value="ECH_1"/>
    <property type="match status" value="1"/>
</dbReference>
<reference evidence="3 4" key="1">
    <citation type="submission" date="2018-07" db="EMBL/GenBank/DDBJ databases">
        <title>Modular assembly of carbohydrate-degrading microbial communities in the ocean.</title>
        <authorList>
            <person name="Enke T.N."/>
            <person name="Datta M.S."/>
            <person name="Schwartzman J.A."/>
            <person name="Cermak N."/>
            <person name="Schmitz D.A."/>
            <person name="Barrere J."/>
            <person name="Cordero O.X."/>
        </authorList>
    </citation>
    <scope>NUCLEOTIDE SEQUENCE [LARGE SCALE GENOMIC DNA]</scope>
    <source>
        <strain evidence="3 4">C3M10</strain>
    </source>
</reference>
<dbReference type="GO" id="GO:0006635">
    <property type="term" value="P:fatty acid beta-oxidation"/>
    <property type="evidence" value="ECO:0007669"/>
    <property type="project" value="TreeGrafter"/>
</dbReference>
<evidence type="ECO:0000256" key="2">
    <source>
        <dbReference type="ARBA" id="ARBA00023239"/>
    </source>
</evidence>
<proteinExistence type="inferred from homology"/>
<dbReference type="Gene3D" id="3.90.226.10">
    <property type="entry name" value="2-enoyl-CoA Hydratase, Chain A, domain 1"/>
    <property type="match status" value="1"/>
</dbReference>
<sequence length="274" mass="29668">MTTRTLDTGTDMLLCSVTDHVATITLNNPKKRNALGDEMTPALRKMLTETEADPDVRVLVLTGSEGAFCAGGDITSMGSALAGGGSPDADAMIRRLREAQNTCSLRLYEYTKPTIAALPGAAAGAGMSIALACDLRVCAASGFMLPAFGAIALSGDFGGSWLLSHYIGPARAKEFYFTNRRILPEEGVELGLFNRCVADKDLQKETHAMAHEIAQFAPMALRYMKENHNRARSVDLRTALDMEADRMIRTMLSADHSEGARAFMEKRQSDFKGH</sequence>